<dbReference type="PANTHER" id="PTHR42893">
    <property type="entry name" value="PROTEIN DETOXIFICATION 44, CHLOROPLASTIC-RELATED"/>
    <property type="match status" value="1"/>
</dbReference>
<reference evidence="8" key="3">
    <citation type="submission" date="2022-12" db="EMBL/GenBank/DDBJ databases">
        <title>Complete genome sequence of Rhodopseudomonas palustris CGA0092 and corrections to the R. palustris CGA009 genome sequence.</title>
        <authorList>
            <person name="Mazny B.R."/>
            <person name="Sheff O.F."/>
            <person name="LaSarre B."/>
            <person name="McKinlay A."/>
            <person name="McKinlay J.B."/>
        </authorList>
    </citation>
    <scope>NUCLEOTIDE SEQUENCE</scope>
    <source>
        <strain evidence="8">CGA009</strain>
    </source>
</reference>
<feature type="transmembrane region" description="Helical" evidence="6">
    <location>
        <begin position="138"/>
        <end position="155"/>
    </location>
</feature>
<dbReference type="GO" id="GO:0015297">
    <property type="term" value="F:antiporter activity"/>
    <property type="evidence" value="ECO:0007669"/>
    <property type="project" value="InterPro"/>
</dbReference>
<evidence type="ECO:0000256" key="1">
    <source>
        <dbReference type="ARBA" id="ARBA00004141"/>
    </source>
</evidence>
<dbReference type="CDD" id="cd13136">
    <property type="entry name" value="MATE_DinF_like"/>
    <property type="match status" value="1"/>
</dbReference>
<dbReference type="AlphaFoldDB" id="Q6NBM8"/>
<feature type="transmembrane region" description="Helical" evidence="6">
    <location>
        <begin position="386"/>
        <end position="402"/>
    </location>
</feature>
<feature type="transmembrane region" description="Helical" evidence="6">
    <location>
        <begin position="191"/>
        <end position="213"/>
    </location>
</feature>
<feature type="transmembrane region" description="Helical" evidence="6">
    <location>
        <begin position="314"/>
        <end position="334"/>
    </location>
</feature>
<evidence type="ECO:0000256" key="5">
    <source>
        <dbReference type="ARBA" id="ARBA00023136"/>
    </source>
</evidence>
<feature type="transmembrane region" description="Helical" evidence="6">
    <location>
        <begin position="12"/>
        <end position="38"/>
    </location>
</feature>
<keyword evidence="3 6" id="KW-0812">Transmembrane</keyword>
<dbReference type="PhylomeDB" id="Q6NBM8"/>
<feature type="transmembrane region" description="Helical" evidence="6">
    <location>
        <begin position="95"/>
        <end position="118"/>
    </location>
</feature>
<dbReference type="EMBL" id="BX572595">
    <property type="protein sequence ID" value="CAE26244.1"/>
    <property type="molecule type" value="Genomic_DNA"/>
</dbReference>
<name>Q6NBM8_RHOPA</name>
<sequence>MESAHSSVTTRQVFAIAGPAMVANLTTPLLGVVATTAIGRLGEATLLGGVSMASVLFDCLFWLFGFLRMSTLAFTAQALGAGQSREVPAHLLRGLIVAAGIGLLLIALQGPLATVLIGAMGGSEAVSAAAKTYFSIRIWSSPLVLANFAVLGWLVGQARATLALAVQIAINLINIAATVLLVLWFDFGVAGAAIAAVIAEGSGLVIGLAIAAWRGHGLFKVSRAMLFDPHRLRRMFAVNRDIMIRTAALIAVFLFFTAQGARGGDVVLATNAVLNNFLMISAFFLDGLANAAEQLCGRTLGARDRAGFVKATRLVILWGFGFALIVSAIYAFAGPALIDFITSNDELRRSARDYLWLVTLAPMLGVFAFAYDGVFIGATWAREMRNLMLLSLVLFLLSWFALRPLGNTGLWIALLSHYVWRGGLQALRYPAMVRTSFSAN</sequence>
<dbReference type="InterPro" id="IPR044644">
    <property type="entry name" value="DinF-like"/>
</dbReference>
<comment type="subcellular location">
    <subcellularLocation>
        <location evidence="1">Membrane</location>
        <topology evidence="1">Multi-pass membrane protein</topology>
    </subcellularLocation>
</comment>
<feature type="transmembrane region" description="Helical" evidence="6">
    <location>
        <begin position="273"/>
        <end position="293"/>
    </location>
</feature>
<dbReference type="GO" id="GO:0005886">
    <property type="term" value="C:plasma membrane"/>
    <property type="evidence" value="ECO:0007669"/>
    <property type="project" value="TreeGrafter"/>
</dbReference>
<evidence type="ECO:0000256" key="2">
    <source>
        <dbReference type="ARBA" id="ARBA00010199"/>
    </source>
</evidence>
<dbReference type="GeneID" id="66891816"/>
<evidence type="ECO:0000313" key="8">
    <source>
        <dbReference type="EMBL" id="WCL90931.1"/>
    </source>
</evidence>
<dbReference type="InterPro" id="IPR002528">
    <property type="entry name" value="MATE_fam"/>
</dbReference>
<accession>Q6NBM8</accession>
<dbReference type="Proteomes" id="UP000001426">
    <property type="component" value="Chromosome"/>
</dbReference>
<dbReference type="GO" id="GO:0042910">
    <property type="term" value="F:xenobiotic transmembrane transporter activity"/>
    <property type="evidence" value="ECO:0007669"/>
    <property type="project" value="InterPro"/>
</dbReference>
<comment type="similarity">
    <text evidence="2">Belongs to the multi antimicrobial extrusion (MATE) (TC 2.A.66.1) family.</text>
</comment>
<dbReference type="NCBIfam" id="TIGR00797">
    <property type="entry name" value="matE"/>
    <property type="match status" value="1"/>
</dbReference>
<feature type="transmembrane region" description="Helical" evidence="6">
    <location>
        <begin position="44"/>
        <end position="67"/>
    </location>
</feature>
<keyword evidence="4 6" id="KW-1133">Transmembrane helix</keyword>
<evidence type="ECO:0000256" key="4">
    <source>
        <dbReference type="ARBA" id="ARBA00022989"/>
    </source>
</evidence>
<gene>
    <name evidence="7" type="primary">matE1</name>
    <name evidence="7" type="ordered locus">RPA0800</name>
    <name evidence="8" type="ORF">TX73_004125</name>
</gene>
<evidence type="ECO:0000256" key="6">
    <source>
        <dbReference type="SAM" id="Phobius"/>
    </source>
</evidence>
<reference evidence="7 9" key="2">
    <citation type="journal article" date="2004" name="Nat. Biotechnol.">
        <title>Complete genome sequence of the metabolically versatile photosynthetic bacterium Rhodopseudomonas palustris.</title>
        <authorList>
            <person name="Larimer F.W."/>
            <person name="Chain P."/>
            <person name="Hauser L."/>
            <person name="Lamerdin J."/>
            <person name="Malfatti S."/>
            <person name="Do L."/>
            <person name="Land M.L."/>
            <person name="Pelletier D.A."/>
            <person name="Beatty J.T."/>
            <person name="Lang A.S."/>
            <person name="Tabita F.R."/>
            <person name="Gibson J.L."/>
            <person name="Hanson T.E."/>
            <person name="Bobst C."/>
            <person name="Torres J.L."/>
            <person name="Peres C."/>
            <person name="Harrison F.H."/>
            <person name="Gibson J."/>
            <person name="Harwood C.S."/>
        </authorList>
    </citation>
    <scope>NUCLEOTIDE SEQUENCE [LARGE SCALE GENOMIC DNA]</scope>
    <source>
        <strain evidence="9">ATCC BAA-98 / CGA009</strain>
        <strain evidence="7">CGA009</strain>
    </source>
</reference>
<dbReference type="RefSeq" id="WP_011156367.1">
    <property type="nucleotide sequence ID" value="NZ_CP116810.1"/>
</dbReference>
<proteinExistence type="inferred from homology"/>
<organism evidence="7">
    <name type="scientific">Rhodopseudomonas palustris (strain ATCC BAA-98 / CGA009)</name>
    <dbReference type="NCBI Taxonomy" id="258594"/>
    <lineage>
        <taxon>Bacteria</taxon>
        <taxon>Pseudomonadati</taxon>
        <taxon>Pseudomonadota</taxon>
        <taxon>Alphaproteobacteria</taxon>
        <taxon>Hyphomicrobiales</taxon>
        <taxon>Nitrobacteraceae</taxon>
        <taxon>Rhodopseudomonas</taxon>
    </lineage>
</organism>
<dbReference type="PANTHER" id="PTHR42893:SF46">
    <property type="entry name" value="PROTEIN DETOXIFICATION 44, CHLOROPLASTIC"/>
    <property type="match status" value="1"/>
</dbReference>
<keyword evidence="9" id="KW-1185">Reference proteome</keyword>
<protein>
    <submittedName>
        <fullName evidence="7">Cation efflux pump, DNA-damage-inducible protein</fullName>
    </submittedName>
    <submittedName>
        <fullName evidence="8">MATE family efflux transporter</fullName>
    </submittedName>
</protein>
<dbReference type="HOGENOM" id="CLU_012893_16_0_5"/>
<evidence type="ECO:0000313" key="9">
    <source>
        <dbReference type="Proteomes" id="UP000001426"/>
    </source>
</evidence>
<dbReference type="EMBL" id="CP116810">
    <property type="protein sequence ID" value="WCL90931.1"/>
    <property type="molecule type" value="Genomic_DNA"/>
</dbReference>
<feature type="transmembrane region" description="Helical" evidence="6">
    <location>
        <begin position="354"/>
        <end position="374"/>
    </location>
</feature>
<evidence type="ECO:0000256" key="3">
    <source>
        <dbReference type="ARBA" id="ARBA00022692"/>
    </source>
</evidence>
<reference evidence="8" key="1">
    <citation type="submission" date="2003-07" db="EMBL/GenBank/DDBJ databases">
        <authorList>
            <consortium name="Rhodopseudomonas genome consortium"/>
            <person name="Larimer F."/>
            <person name="Harwood C."/>
        </authorList>
    </citation>
    <scope>NUCLEOTIDE SEQUENCE</scope>
    <source>
        <strain evidence="8">CGA009</strain>
    </source>
</reference>
<dbReference type="eggNOG" id="COG0534">
    <property type="taxonomic scope" value="Bacteria"/>
</dbReference>
<feature type="transmembrane region" description="Helical" evidence="6">
    <location>
        <begin position="162"/>
        <end position="185"/>
    </location>
</feature>
<dbReference type="KEGG" id="rpa:TX73_004125"/>
<feature type="transmembrane region" description="Helical" evidence="6">
    <location>
        <begin position="242"/>
        <end position="261"/>
    </location>
</feature>
<dbReference type="STRING" id="258594.RPA0800"/>
<evidence type="ECO:0000313" key="7">
    <source>
        <dbReference type="EMBL" id="CAE26244.1"/>
    </source>
</evidence>
<keyword evidence="5 6" id="KW-0472">Membrane</keyword>
<dbReference type="Pfam" id="PF01554">
    <property type="entry name" value="MatE"/>
    <property type="match status" value="2"/>
</dbReference>